<evidence type="ECO:0008006" key="2">
    <source>
        <dbReference type="Google" id="ProtNLM"/>
    </source>
</evidence>
<organism evidence="1">
    <name type="scientific">marine sediment metagenome</name>
    <dbReference type="NCBI Taxonomy" id="412755"/>
    <lineage>
        <taxon>unclassified sequences</taxon>
        <taxon>metagenomes</taxon>
        <taxon>ecological metagenomes</taxon>
    </lineage>
</organism>
<reference evidence="1" key="1">
    <citation type="journal article" date="2014" name="Front. Microbiol.">
        <title>High frequency of phylogenetically diverse reductive dehalogenase-homologous genes in deep subseafloor sedimentary metagenomes.</title>
        <authorList>
            <person name="Kawai M."/>
            <person name="Futagami T."/>
            <person name="Toyoda A."/>
            <person name="Takaki Y."/>
            <person name="Nishi S."/>
            <person name="Hori S."/>
            <person name="Arai W."/>
            <person name="Tsubouchi T."/>
            <person name="Morono Y."/>
            <person name="Uchiyama I."/>
            <person name="Ito T."/>
            <person name="Fujiyama A."/>
            <person name="Inagaki F."/>
            <person name="Takami H."/>
        </authorList>
    </citation>
    <scope>NUCLEOTIDE SEQUENCE</scope>
    <source>
        <strain evidence="1">Expedition CK06-06</strain>
    </source>
</reference>
<name>X1R995_9ZZZZ</name>
<feature type="non-terminal residue" evidence="1">
    <location>
        <position position="1"/>
    </location>
</feature>
<evidence type="ECO:0000313" key="1">
    <source>
        <dbReference type="EMBL" id="GAI52164.1"/>
    </source>
</evidence>
<dbReference type="AlphaFoldDB" id="X1R995"/>
<protein>
    <recommendedName>
        <fullName evidence="2">Extracellular solute-binding protein</fullName>
    </recommendedName>
</protein>
<comment type="caution">
    <text evidence="1">The sequence shown here is derived from an EMBL/GenBank/DDBJ whole genome shotgun (WGS) entry which is preliminary data.</text>
</comment>
<sequence length="106" mass="12113">RDAEKIDAALQFIEWMVNHPLRWVRAGHVPANREAAFSEEFRTECPHQYNASLQYAALAYLPRTVHLREIWSRLGTAFQSATLGELTAEEALKKAATEIDKFLDGR</sequence>
<dbReference type="EMBL" id="BARV01042922">
    <property type="protein sequence ID" value="GAI52164.1"/>
    <property type="molecule type" value="Genomic_DNA"/>
</dbReference>
<accession>X1R995</accession>
<dbReference type="Gene3D" id="3.40.190.10">
    <property type="entry name" value="Periplasmic binding protein-like II"/>
    <property type="match status" value="1"/>
</dbReference>
<gene>
    <name evidence="1" type="ORF">S06H3_64315</name>
</gene>
<dbReference type="SUPFAM" id="SSF53850">
    <property type="entry name" value="Periplasmic binding protein-like II"/>
    <property type="match status" value="1"/>
</dbReference>
<proteinExistence type="predicted"/>